<evidence type="ECO:0000256" key="7">
    <source>
        <dbReference type="ARBA" id="ARBA00023136"/>
    </source>
</evidence>
<evidence type="ECO:0000313" key="9">
    <source>
        <dbReference type="EMBL" id="SFI70439.1"/>
    </source>
</evidence>
<dbReference type="GO" id="GO:0022857">
    <property type="term" value="F:transmembrane transporter activity"/>
    <property type="evidence" value="ECO:0007669"/>
    <property type="project" value="InterPro"/>
</dbReference>
<accession>A0A1I3KD48</accession>
<organism evidence="9 10">
    <name type="scientific">Amycolatopsis sacchari</name>
    <dbReference type="NCBI Taxonomy" id="115433"/>
    <lineage>
        <taxon>Bacteria</taxon>
        <taxon>Bacillati</taxon>
        <taxon>Actinomycetota</taxon>
        <taxon>Actinomycetes</taxon>
        <taxon>Pseudonocardiales</taxon>
        <taxon>Pseudonocardiaceae</taxon>
        <taxon>Amycolatopsis</taxon>
    </lineage>
</organism>
<feature type="transmembrane region" description="Helical" evidence="8">
    <location>
        <begin position="64"/>
        <end position="87"/>
    </location>
</feature>
<evidence type="ECO:0000256" key="5">
    <source>
        <dbReference type="ARBA" id="ARBA00022692"/>
    </source>
</evidence>
<feature type="transmembrane region" description="Helical" evidence="8">
    <location>
        <begin position="227"/>
        <end position="245"/>
    </location>
</feature>
<feature type="transmembrane region" description="Helical" evidence="8">
    <location>
        <begin position="177"/>
        <end position="198"/>
    </location>
</feature>
<feature type="transmembrane region" description="Helical" evidence="8">
    <location>
        <begin position="308"/>
        <end position="326"/>
    </location>
</feature>
<dbReference type="GO" id="GO:0005886">
    <property type="term" value="C:plasma membrane"/>
    <property type="evidence" value="ECO:0007669"/>
    <property type="project" value="UniProtKB-SubCell"/>
</dbReference>
<keyword evidence="2" id="KW-0813">Transport</keyword>
<evidence type="ECO:0000256" key="2">
    <source>
        <dbReference type="ARBA" id="ARBA00022448"/>
    </source>
</evidence>
<keyword evidence="7 8" id="KW-0472">Membrane</keyword>
<reference evidence="9 10" key="1">
    <citation type="submission" date="2016-10" db="EMBL/GenBank/DDBJ databases">
        <authorList>
            <person name="de Groot N.N."/>
        </authorList>
    </citation>
    <scope>NUCLEOTIDE SEQUENCE [LARGE SCALE GENOMIC DNA]</scope>
    <source>
        <strain evidence="9 10">DSM 44468</strain>
    </source>
</reference>
<evidence type="ECO:0000256" key="8">
    <source>
        <dbReference type="SAM" id="Phobius"/>
    </source>
</evidence>
<evidence type="ECO:0000313" key="10">
    <source>
        <dbReference type="Proteomes" id="UP000199025"/>
    </source>
</evidence>
<sequence length="346" mass="35902">MKTDLAEPAATELVRPARPSLLARIKHLDHIGLLTATVLLFVVLSLCAPYFMTTKNLLNVLQQSAFVGVIALAMTFVIVAGEIDISVGSAMAFASSLFGVLVTDHGWSLPLAALAVLLVGAVTGLLAGLVRVWFDVPSFIVTLALFSILRGLAQMLTDAVPVQISSAGFSQWGNGDVFGVPVPAVIMFLFLAVSWFVLTRTTFGRSVFAVGGNPDAARLSGISVGRIRALVFGLTGAAAGLAGVLQSAQLSSGDSTIGVGAEFTAISAVIIGGASLFGGRGSVVGTFLGVIFLGLLNNGMVLLDLSSYAQGVARGVIVLLAVVISTRREGVRLRTLLGFVFRRARS</sequence>
<evidence type="ECO:0000256" key="6">
    <source>
        <dbReference type="ARBA" id="ARBA00022989"/>
    </source>
</evidence>
<feature type="transmembrane region" description="Helical" evidence="8">
    <location>
        <begin position="257"/>
        <end position="277"/>
    </location>
</feature>
<evidence type="ECO:0000256" key="3">
    <source>
        <dbReference type="ARBA" id="ARBA00022475"/>
    </source>
</evidence>
<dbReference type="STRING" id="115433.SAMN05421835_101512"/>
<dbReference type="Pfam" id="PF02653">
    <property type="entry name" value="BPD_transp_2"/>
    <property type="match status" value="1"/>
</dbReference>
<keyword evidence="10" id="KW-1185">Reference proteome</keyword>
<feature type="transmembrane region" description="Helical" evidence="8">
    <location>
        <begin position="31"/>
        <end position="52"/>
    </location>
</feature>
<dbReference type="AlphaFoldDB" id="A0A1I3KD48"/>
<evidence type="ECO:0000256" key="1">
    <source>
        <dbReference type="ARBA" id="ARBA00004651"/>
    </source>
</evidence>
<gene>
    <name evidence="9" type="ORF">SAMN05421835_101512</name>
</gene>
<keyword evidence="9" id="KW-0762">Sugar transport</keyword>
<protein>
    <submittedName>
        <fullName evidence="9">Simple sugar transport system permease protein</fullName>
    </submittedName>
</protein>
<dbReference type="PANTHER" id="PTHR32196:SF21">
    <property type="entry name" value="ABC TRANSPORTER PERMEASE PROTEIN YPHD-RELATED"/>
    <property type="match status" value="1"/>
</dbReference>
<dbReference type="InterPro" id="IPR001851">
    <property type="entry name" value="ABC_transp_permease"/>
</dbReference>
<proteinExistence type="predicted"/>
<feature type="transmembrane region" description="Helical" evidence="8">
    <location>
        <begin position="107"/>
        <end position="129"/>
    </location>
</feature>
<dbReference type="EMBL" id="FORP01000001">
    <property type="protein sequence ID" value="SFI70439.1"/>
    <property type="molecule type" value="Genomic_DNA"/>
</dbReference>
<name>A0A1I3KD48_9PSEU</name>
<feature type="transmembrane region" description="Helical" evidence="8">
    <location>
        <begin position="136"/>
        <end position="157"/>
    </location>
</feature>
<keyword evidence="6 8" id="KW-1133">Transmembrane helix</keyword>
<comment type="subcellular location">
    <subcellularLocation>
        <location evidence="1">Cell membrane</location>
        <topology evidence="1">Multi-pass membrane protein</topology>
    </subcellularLocation>
</comment>
<dbReference type="RefSeq" id="WP_091504004.1">
    <property type="nucleotide sequence ID" value="NZ_FORP01000001.1"/>
</dbReference>
<keyword evidence="3" id="KW-1003">Cell membrane</keyword>
<dbReference type="PANTHER" id="PTHR32196">
    <property type="entry name" value="ABC TRANSPORTER PERMEASE PROTEIN YPHD-RELATED-RELATED"/>
    <property type="match status" value="1"/>
</dbReference>
<dbReference type="OrthoDB" id="3468954at2"/>
<keyword evidence="4" id="KW-0997">Cell inner membrane</keyword>
<dbReference type="Proteomes" id="UP000199025">
    <property type="component" value="Unassembled WGS sequence"/>
</dbReference>
<keyword evidence="5 8" id="KW-0812">Transmembrane</keyword>
<feature type="transmembrane region" description="Helical" evidence="8">
    <location>
        <begin position="284"/>
        <end position="302"/>
    </location>
</feature>
<evidence type="ECO:0000256" key="4">
    <source>
        <dbReference type="ARBA" id="ARBA00022519"/>
    </source>
</evidence>
<dbReference type="CDD" id="cd06579">
    <property type="entry name" value="TM_PBP1_transp_AraH_like"/>
    <property type="match status" value="1"/>
</dbReference>